<sequence length="623" mass="72000">MPTPRLRKSTTRFLLLLSLVFFFWTGSCSTLLSWIWSPAGHPHHPSNKTKSDSKQATGGDASTQRLRPQWNGGTRKPLERLNYRPDGMVEVNENGPHPIYELIARAERNWNDKVKRASRTLPDAAREYRRRYHRDPPLGFDKWWQYVIDHNVRLPDEYDSIHHDLEPFWGIEPTDLLLLQSELELKKDSFTIGKNDSTSPIQVLTWAFQEGEYEHLIGTSFGIIELLREVQDLLPPFRAVFSPHDAPNRLSDFGVKAAALEAASSRTYIDRKSIPQIHDLGWISACSPSSPARRRPLNLNLLTNPPPRPSNSKKTFIYDHTLSMDPCNHPSHFYRHGSYLSLNTGPSPQPHLLPEFSSCASVIHHNIRIPNPYGWIDDIYPRTDDPEFDEKMDERLLWRGSNTGIYHAPHIKWLNMHRNHLVSYTNDMNGTIKILPPTLNEEEAVGEPREVRKARINPGMMDVGYAGNPIGCEPKETCQLLKKMFVWKEQQSLRDAGNYKYVFDVDGNGWSGRFKRLLTSNSLIFKSTIYPEWYTPRIAPWVHYIPIQLDLSDLHDTLTFFRGDADGDGAHEELAKKIAFAGRKWSKSFWRKEDMVAYYLRLMLEYARLMNVDRDAMTYRPPS</sequence>
<protein>
    <submittedName>
        <fullName evidence="1">Uncharacterized protein</fullName>
    </submittedName>
</protein>
<name>A0ACD3B6Z2_9AGAR</name>
<gene>
    <name evidence="1" type="ORF">BDN72DRAFT_814608</name>
</gene>
<proteinExistence type="predicted"/>
<keyword evidence="2" id="KW-1185">Reference proteome</keyword>
<evidence type="ECO:0000313" key="1">
    <source>
        <dbReference type="EMBL" id="TFK73367.1"/>
    </source>
</evidence>
<dbReference type="Proteomes" id="UP000308600">
    <property type="component" value="Unassembled WGS sequence"/>
</dbReference>
<dbReference type="EMBL" id="ML208276">
    <property type="protein sequence ID" value="TFK73367.1"/>
    <property type="molecule type" value="Genomic_DNA"/>
</dbReference>
<evidence type="ECO:0000313" key="2">
    <source>
        <dbReference type="Proteomes" id="UP000308600"/>
    </source>
</evidence>
<reference evidence="1 2" key="1">
    <citation type="journal article" date="2019" name="Nat. Ecol. Evol.">
        <title>Megaphylogeny resolves global patterns of mushroom evolution.</title>
        <authorList>
            <person name="Varga T."/>
            <person name="Krizsan K."/>
            <person name="Foldi C."/>
            <person name="Dima B."/>
            <person name="Sanchez-Garcia M."/>
            <person name="Sanchez-Ramirez S."/>
            <person name="Szollosi G.J."/>
            <person name="Szarkandi J.G."/>
            <person name="Papp V."/>
            <person name="Albert L."/>
            <person name="Andreopoulos W."/>
            <person name="Angelini C."/>
            <person name="Antonin V."/>
            <person name="Barry K.W."/>
            <person name="Bougher N.L."/>
            <person name="Buchanan P."/>
            <person name="Buyck B."/>
            <person name="Bense V."/>
            <person name="Catcheside P."/>
            <person name="Chovatia M."/>
            <person name="Cooper J."/>
            <person name="Damon W."/>
            <person name="Desjardin D."/>
            <person name="Finy P."/>
            <person name="Geml J."/>
            <person name="Haridas S."/>
            <person name="Hughes K."/>
            <person name="Justo A."/>
            <person name="Karasinski D."/>
            <person name="Kautmanova I."/>
            <person name="Kiss B."/>
            <person name="Kocsube S."/>
            <person name="Kotiranta H."/>
            <person name="LaButti K.M."/>
            <person name="Lechner B.E."/>
            <person name="Liimatainen K."/>
            <person name="Lipzen A."/>
            <person name="Lukacs Z."/>
            <person name="Mihaltcheva S."/>
            <person name="Morgado L.N."/>
            <person name="Niskanen T."/>
            <person name="Noordeloos M.E."/>
            <person name="Ohm R.A."/>
            <person name="Ortiz-Santana B."/>
            <person name="Ovrebo C."/>
            <person name="Racz N."/>
            <person name="Riley R."/>
            <person name="Savchenko A."/>
            <person name="Shiryaev A."/>
            <person name="Soop K."/>
            <person name="Spirin V."/>
            <person name="Szebenyi C."/>
            <person name="Tomsovsky M."/>
            <person name="Tulloss R.E."/>
            <person name="Uehling J."/>
            <person name="Grigoriev I.V."/>
            <person name="Vagvolgyi C."/>
            <person name="Papp T."/>
            <person name="Martin F.M."/>
            <person name="Miettinen O."/>
            <person name="Hibbett D.S."/>
            <person name="Nagy L.G."/>
        </authorList>
    </citation>
    <scope>NUCLEOTIDE SEQUENCE [LARGE SCALE GENOMIC DNA]</scope>
    <source>
        <strain evidence="1 2">NL-1719</strain>
    </source>
</reference>
<accession>A0ACD3B6Z2</accession>
<organism evidence="1 2">
    <name type="scientific">Pluteus cervinus</name>
    <dbReference type="NCBI Taxonomy" id="181527"/>
    <lineage>
        <taxon>Eukaryota</taxon>
        <taxon>Fungi</taxon>
        <taxon>Dikarya</taxon>
        <taxon>Basidiomycota</taxon>
        <taxon>Agaricomycotina</taxon>
        <taxon>Agaricomycetes</taxon>
        <taxon>Agaricomycetidae</taxon>
        <taxon>Agaricales</taxon>
        <taxon>Pluteineae</taxon>
        <taxon>Pluteaceae</taxon>
        <taxon>Pluteus</taxon>
    </lineage>
</organism>